<keyword evidence="1" id="KW-0732">Signal</keyword>
<dbReference type="eggNOG" id="COG3895">
    <property type="taxonomic scope" value="Bacteria"/>
</dbReference>
<dbReference type="HOGENOM" id="CLU_031368_0_0_0"/>
<feature type="domain" description="DUF4384" evidence="3">
    <location>
        <begin position="55"/>
        <end position="135"/>
    </location>
</feature>
<dbReference type="AlphaFoldDB" id="K7RFM8"/>
<dbReference type="eggNOG" id="COG1470">
    <property type="taxonomic scope" value="Bacteria"/>
</dbReference>
<feature type="domain" description="PEGA" evidence="2">
    <location>
        <begin position="481"/>
        <end position="536"/>
    </location>
</feature>
<feature type="domain" description="PEGA" evidence="2">
    <location>
        <begin position="262"/>
        <end position="329"/>
    </location>
</feature>
<proteinExistence type="predicted"/>
<keyword evidence="5" id="KW-1185">Reference proteome</keyword>
<dbReference type="STRING" id="751945.Theos_0271"/>
<dbReference type="RefSeq" id="WP_016328547.1">
    <property type="nucleotide sequence ID" value="NC_019386.1"/>
</dbReference>
<dbReference type="GO" id="GO:0030246">
    <property type="term" value="F:carbohydrate binding"/>
    <property type="evidence" value="ECO:0007669"/>
    <property type="project" value="InterPro"/>
</dbReference>
<dbReference type="Proteomes" id="UP000000211">
    <property type="component" value="Chromosome"/>
</dbReference>
<dbReference type="EMBL" id="CP003249">
    <property type="protein sequence ID" value="AFV75347.1"/>
    <property type="molecule type" value="Genomic_DNA"/>
</dbReference>
<dbReference type="SUPFAM" id="SSF49452">
    <property type="entry name" value="Starch-binding domain-like"/>
    <property type="match status" value="1"/>
</dbReference>
<dbReference type="KEGG" id="tos:Theos_0271"/>
<feature type="domain" description="PEGA" evidence="2">
    <location>
        <begin position="191"/>
        <end position="256"/>
    </location>
</feature>
<dbReference type="Pfam" id="PF14326">
    <property type="entry name" value="DUF4384"/>
    <property type="match status" value="1"/>
</dbReference>
<feature type="domain" description="PEGA" evidence="2">
    <location>
        <begin position="403"/>
        <end position="467"/>
    </location>
</feature>
<dbReference type="Gene3D" id="2.60.40.1120">
    <property type="entry name" value="Carboxypeptidase-like, regulatory domain"/>
    <property type="match status" value="2"/>
</dbReference>
<accession>K7RFM8</accession>
<feature type="signal peptide" evidence="1">
    <location>
        <begin position="1"/>
        <end position="19"/>
    </location>
</feature>
<dbReference type="InterPro" id="IPR013784">
    <property type="entry name" value="Carb-bd-like_fold"/>
</dbReference>
<dbReference type="PANTHER" id="PTHR36194:SF1">
    <property type="entry name" value="S-LAYER-LIKE PROTEIN"/>
    <property type="match status" value="1"/>
</dbReference>
<evidence type="ECO:0000313" key="4">
    <source>
        <dbReference type="EMBL" id="AFV75347.1"/>
    </source>
</evidence>
<protein>
    <submittedName>
        <fullName evidence="4">PEGA domain-containing protein</fullName>
    </submittedName>
</protein>
<dbReference type="Pfam" id="PF08308">
    <property type="entry name" value="PEGA"/>
    <property type="match status" value="5"/>
</dbReference>
<evidence type="ECO:0000256" key="1">
    <source>
        <dbReference type="SAM" id="SignalP"/>
    </source>
</evidence>
<feature type="chain" id="PRO_5003911808" evidence="1">
    <location>
        <begin position="20"/>
        <end position="539"/>
    </location>
</feature>
<dbReference type="InterPro" id="IPR013229">
    <property type="entry name" value="PEGA"/>
</dbReference>
<evidence type="ECO:0000313" key="5">
    <source>
        <dbReference type="Proteomes" id="UP000000211"/>
    </source>
</evidence>
<dbReference type="OrthoDB" id="5483179at2"/>
<reference evidence="4 5" key="1">
    <citation type="journal article" date="2013" name="Genome Announc.">
        <title>Whole Genome Sequencing of Thermus oshimai JL-2 and Thermus thermophilus JL-18, Incomplete Denitrifiers from the United States Great Basin.</title>
        <authorList>
            <person name="Murugapiran S.K."/>
            <person name="Huntemann M."/>
            <person name="Wei C.L."/>
            <person name="Han J."/>
            <person name="Detter J.C."/>
            <person name="Han C.S."/>
            <person name="Erkkila T.H."/>
            <person name="Teshima H."/>
            <person name="Chen A."/>
            <person name="Kyrpides N."/>
            <person name="Mavrommatis K."/>
            <person name="Markowitz V."/>
            <person name="Szeto E."/>
            <person name="Ivanova N."/>
            <person name="Pagani I."/>
            <person name="Lam J."/>
            <person name="McDonald A.I."/>
            <person name="Dodsworth J.A."/>
            <person name="Pati A."/>
            <person name="Goodwin L."/>
            <person name="Peters L."/>
            <person name="Pitluck S."/>
            <person name="Woyke T."/>
            <person name="Hedlund B.P."/>
        </authorList>
    </citation>
    <scope>NUCLEOTIDE SEQUENCE</scope>
    <source>
        <strain evidence="4 5">JL-2</strain>
    </source>
</reference>
<sequence>MWKLLKKGLGSLAVLLGLALGQQISPQGIIVNPVPTDLQVKVWVDKDPGKTGQAVYRIGDPIYVYVNVNQDAYVYLFNINADGRIDPILPNAYERNNFLRAGETRRFPPEGGRYRYTVTGPEGEDRILAVASKRPLSLGEILDVEGNRVRVQGAEGLARALSIVIEPLPDRDWVTDVARYFVGRLPTPATATLVLDSRPQGAEVYLDGRLQGRTPLTLAVNPGRHEVEFRLSGYQPYRATVNPGPGERVQILAQLVPLPRTGVLLLRSTPSGAEVYLDGSLRGRTPLDLTLPEGRYSVELRLSGYEPYRATVQVRAGETARLEARLTPEPRTGTLLLESTPSGAEVYLEGRLQGRTPLRLTLPEGTYRVELRSPGYEPYTAQVRVERGRETRLSAQLRPLQTGTLELDSRPQGAEVYLDGRLVGRTPLRLSLRAGSYELLLQAPGYAAYQARLEVRPGETLRLSADLLPLQATLELYLNAEARVFLNGEEVGRAQGGYLRLQVPPGTYELTLVAPGYRTLVQTVQILGNQVLRLELRPL</sequence>
<dbReference type="PATRIC" id="fig|751945.3.peg.262"/>
<evidence type="ECO:0000259" key="2">
    <source>
        <dbReference type="Pfam" id="PF08308"/>
    </source>
</evidence>
<gene>
    <name evidence="4" type="ORF">Theos_0271</name>
</gene>
<dbReference type="PANTHER" id="PTHR36194">
    <property type="entry name" value="S-LAYER-LIKE PROTEIN"/>
    <property type="match status" value="1"/>
</dbReference>
<organism evidence="4 5">
    <name type="scientific">Thermus oshimai JL-2</name>
    <dbReference type="NCBI Taxonomy" id="751945"/>
    <lineage>
        <taxon>Bacteria</taxon>
        <taxon>Thermotogati</taxon>
        <taxon>Deinococcota</taxon>
        <taxon>Deinococci</taxon>
        <taxon>Thermales</taxon>
        <taxon>Thermaceae</taxon>
        <taxon>Thermus</taxon>
    </lineage>
</organism>
<name>K7RFM8_THEOS</name>
<feature type="domain" description="PEGA" evidence="2">
    <location>
        <begin position="333"/>
        <end position="400"/>
    </location>
</feature>
<evidence type="ECO:0000259" key="3">
    <source>
        <dbReference type="Pfam" id="PF14326"/>
    </source>
</evidence>
<dbReference type="InterPro" id="IPR025493">
    <property type="entry name" value="DUF4384"/>
</dbReference>